<evidence type="ECO:0000256" key="4">
    <source>
        <dbReference type="ARBA" id="ARBA00022833"/>
    </source>
</evidence>
<dbReference type="RefSeq" id="XP_023948597.1">
    <property type="nucleotide sequence ID" value="XM_024092829.2"/>
</dbReference>
<dbReference type="AlphaFoldDB" id="A0A6J1NTV7"/>
<evidence type="ECO:0000259" key="6">
    <source>
        <dbReference type="PROSITE" id="PS50157"/>
    </source>
</evidence>
<evidence type="ECO:0000256" key="1">
    <source>
        <dbReference type="ARBA" id="ARBA00022723"/>
    </source>
</evidence>
<dbReference type="PANTHER" id="PTHR24403:SF67">
    <property type="entry name" value="FI01116P-RELATED"/>
    <property type="match status" value="1"/>
</dbReference>
<evidence type="ECO:0000256" key="5">
    <source>
        <dbReference type="PROSITE-ProRule" id="PRU00042"/>
    </source>
</evidence>
<dbReference type="Proteomes" id="UP001652582">
    <property type="component" value="Chromosome 19"/>
</dbReference>
<dbReference type="PROSITE" id="PS00028">
    <property type="entry name" value="ZINC_FINGER_C2H2_1"/>
    <property type="match status" value="2"/>
</dbReference>
<reference evidence="8" key="1">
    <citation type="submission" date="2025-08" db="UniProtKB">
        <authorList>
            <consortium name="RefSeq"/>
        </authorList>
    </citation>
    <scope>IDENTIFICATION</scope>
</reference>
<sequence length="690" mass="78570">MFSTKKKEIKMEETEYEYLADNDGQLLVVQEDGTFLCFNRPIQYVQEDDVKNVLEGVQGDVYDESSQQLYEDEENSSEMILSDQFEMSDGQKNVYENNYLLQDSEASADVPMEEDVQYKEVTVNEETVADGESGENKTSGDCTEITLNDEQYQLLEQKGWILLECSDKTYLLDSSGLHDITDDEKLILKLKLELQADEEEEIVSSTVKGVKKEYVEIKIEPHSADMMNCVTEHEGIETEGEEQEAEHTNNTAKDQGTLSTIEETVEEATNEADITPIEAEHDYVKLSSVKDSRAKRQNDSIRIKTKFSFRDIPPEIVLGKFNGKKLVARVTKTQRLVKRLGTNININNTEPNVDPSDFPGLPDSKFERLICEAVRGRIDCSVTDVTAAEIVVVQLSRVAAFRTALMERGLIITKVIVHELESGELYSESTPSLVTGRAVRDNVNNCHFRYMPEMLWKLSMANEFENEVGNKTDFLHIHIRENKATDGIIRISITLNKRNIPLHLFRDIEVSEEDEIYTCGSCDSIFDTAESLQLHLETECAATDNEAIDMEEAKNAYRIINTTRGKQYACNICNIVYSNLLSCQEHIQSHFTEDEEPEAREPSPVQFIRTNDLIKKPSQFIRTETKKPAPIQIVRTDETKKPSIVQIVRTDESKKPMGLYKCTMCNRAFFDLPSLSKHIVTRHIKQVHSP</sequence>
<dbReference type="SMART" id="SM00355">
    <property type="entry name" value="ZnF_C2H2"/>
    <property type="match status" value="3"/>
</dbReference>
<organism evidence="7 8">
    <name type="scientific">Bicyclus anynana</name>
    <name type="common">Squinting bush brown butterfly</name>
    <dbReference type="NCBI Taxonomy" id="110368"/>
    <lineage>
        <taxon>Eukaryota</taxon>
        <taxon>Metazoa</taxon>
        <taxon>Ecdysozoa</taxon>
        <taxon>Arthropoda</taxon>
        <taxon>Hexapoda</taxon>
        <taxon>Insecta</taxon>
        <taxon>Pterygota</taxon>
        <taxon>Neoptera</taxon>
        <taxon>Endopterygota</taxon>
        <taxon>Lepidoptera</taxon>
        <taxon>Glossata</taxon>
        <taxon>Ditrysia</taxon>
        <taxon>Papilionoidea</taxon>
        <taxon>Nymphalidae</taxon>
        <taxon>Satyrinae</taxon>
        <taxon>Satyrini</taxon>
        <taxon>Mycalesina</taxon>
        <taxon>Bicyclus</taxon>
    </lineage>
</organism>
<dbReference type="PANTHER" id="PTHR24403">
    <property type="entry name" value="ZINC FINGER PROTEIN"/>
    <property type="match status" value="1"/>
</dbReference>
<keyword evidence="3 5" id="KW-0863">Zinc-finger</keyword>
<evidence type="ECO:0000256" key="2">
    <source>
        <dbReference type="ARBA" id="ARBA00022737"/>
    </source>
</evidence>
<dbReference type="PROSITE" id="PS50157">
    <property type="entry name" value="ZINC_FINGER_C2H2_2"/>
    <property type="match status" value="1"/>
</dbReference>
<dbReference type="GeneID" id="112053424"/>
<accession>A0A6J1NTV7</accession>
<keyword evidence="2" id="KW-0677">Repeat</keyword>
<dbReference type="KEGG" id="bany:112053424"/>
<gene>
    <name evidence="8" type="primary">LOC112053424</name>
</gene>
<dbReference type="InterPro" id="IPR036236">
    <property type="entry name" value="Znf_C2H2_sf"/>
</dbReference>
<evidence type="ECO:0000256" key="3">
    <source>
        <dbReference type="ARBA" id="ARBA00022771"/>
    </source>
</evidence>
<dbReference type="SUPFAM" id="SSF57667">
    <property type="entry name" value="beta-beta-alpha zinc fingers"/>
    <property type="match status" value="1"/>
</dbReference>
<dbReference type="GO" id="GO:0045944">
    <property type="term" value="P:positive regulation of transcription by RNA polymerase II"/>
    <property type="evidence" value="ECO:0007669"/>
    <property type="project" value="TreeGrafter"/>
</dbReference>
<evidence type="ECO:0000313" key="7">
    <source>
        <dbReference type="Proteomes" id="UP001652582"/>
    </source>
</evidence>
<dbReference type="InterPro" id="IPR050688">
    <property type="entry name" value="Zinc_finger/UBP_domain"/>
</dbReference>
<dbReference type="InterPro" id="IPR013087">
    <property type="entry name" value="Znf_C2H2_type"/>
</dbReference>
<feature type="domain" description="C2H2-type" evidence="6">
    <location>
        <begin position="660"/>
        <end position="690"/>
    </location>
</feature>
<keyword evidence="7" id="KW-1185">Reference proteome</keyword>
<keyword evidence="4" id="KW-0862">Zinc</keyword>
<protein>
    <submittedName>
        <fullName evidence="8">Uncharacterized protein LOC112053424</fullName>
    </submittedName>
</protein>
<dbReference type="OrthoDB" id="7482721at2759"/>
<evidence type="ECO:0000313" key="8">
    <source>
        <dbReference type="RefSeq" id="XP_023948597.1"/>
    </source>
</evidence>
<proteinExistence type="predicted"/>
<keyword evidence="1" id="KW-0479">Metal-binding</keyword>
<dbReference type="GO" id="GO:0008270">
    <property type="term" value="F:zinc ion binding"/>
    <property type="evidence" value="ECO:0007669"/>
    <property type="project" value="UniProtKB-KW"/>
</dbReference>
<dbReference type="GO" id="GO:0005634">
    <property type="term" value="C:nucleus"/>
    <property type="evidence" value="ECO:0007669"/>
    <property type="project" value="TreeGrafter"/>
</dbReference>
<dbReference type="Pfam" id="PF00096">
    <property type="entry name" value="zf-C2H2"/>
    <property type="match status" value="1"/>
</dbReference>
<dbReference type="Gene3D" id="3.30.160.60">
    <property type="entry name" value="Classic Zinc Finger"/>
    <property type="match status" value="1"/>
</dbReference>
<name>A0A6J1NTV7_BICAN</name>